<comment type="caution">
    <text evidence="1">The sequence shown here is derived from an EMBL/GenBank/DDBJ whole genome shotgun (WGS) entry which is preliminary data.</text>
</comment>
<dbReference type="InterPro" id="IPR005624">
    <property type="entry name" value="PduO/GlcC-like"/>
</dbReference>
<dbReference type="Gene3D" id="3.30.450.150">
    <property type="entry name" value="Haem-degrading domain"/>
    <property type="match status" value="1"/>
</dbReference>
<reference evidence="2" key="1">
    <citation type="submission" date="2017-09" db="EMBL/GenBank/DDBJ databases">
        <title>FDA dAtabase for Regulatory Grade micrObial Sequences (FDA-ARGOS): Supporting development and validation of Infectious Disease Dx tests.</title>
        <authorList>
            <person name="Minogue T."/>
            <person name="Wolcott M."/>
            <person name="Wasieloski L."/>
            <person name="Aguilar W."/>
            <person name="Moore D."/>
            <person name="Tallon L."/>
            <person name="Sadzewicz L."/>
            <person name="Ott S."/>
            <person name="Zhao X."/>
            <person name="Nagaraj S."/>
            <person name="Vavikolanu K."/>
            <person name="Aluvathingal J."/>
            <person name="Nadendla S."/>
            <person name="Sichtig H."/>
        </authorList>
    </citation>
    <scope>NUCLEOTIDE SEQUENCE [LARGE SCALE GENOMIC DNA]</scope>
    <source>
        <strain evidence="2">FDAARGOS_390</strain>
    </source>
</reference>
<name>A0A118NWG8_BURGA</name>
<dbReference type="PANTHER" id="PTHR34309">
    <property type="entry name" value="SLR1406 PROTEIN"/>
    <property type="match status" value="1"/>
</dbReference>
<dbReference type="InterPro" id="IPR038084">
    <property type="entry name" value="PduO/GlcC-like_sf"/>
</dbReference>
<dbReference type="EMBL" id="PDDY01000004">
    <property type="protein sequence ID" value="PEH37522.1"/>
    <property type="molecule type" value="Genomic_DNA"/>
</dbReference>
<dbReference type="AlphaFoldDB" id="A0A118NWG8"/>
<dbReference type="OMA" id="RQWSVTI"/>
<organism evidence="1 2">
    <name type="scientific">Burkholderia gladioli</name>
    <name type="common">Pseudomonas marginata</name>
    <name type="synonym">Phytomonas marginata</name>
    <dbReference type="NCBI Taxonomy" id="28095"/>
    <lineage>
        <taxon>Bacteria</taxon>
        <taxon>Pseudomonadati</taxon>
        <taxon>Pseudomonadota</taxon>
        <taxon>Betaproteobacteria</taxon>
        <taxon>Burkholderiales</taxon>
        <taxon>Burkholderiaceae</taxon>
        <taxon>Burkholderia</taxon>
    </lineage>
</organism>
<proteinExistence type="predicted"/>
<evidence type="ECO:0000313" key="2">
    <source>
        <dbReference type="Proteomes" id="UP000220629"/>
    </source>
</evidence>
<dbReference type="GeneID" id="66458604"/>
<dbReference type="Proteomes" id="UP000220629">
    <property type="component" value="Unassembled WGS sequence"/>
</dbReference>
<dbReference type="PANTHER" id="PTHR34309:SF1">
    <property type="entry name" value="PROTEIN GLCG"/>
    <property type="match status" value="1"/>
</dbReference>
<accession>A0A118NWG8</accession>
<dbReference type="Pfam" id="PF03928">
    <property type="entry name" value="HbpS-like"/>
    <property type="match status" value="1"/>
</dbReference>
<protein>
    <submittedName>
        <fullName evidence="1">Heme-degrading domain-containing protein</fullName>
    </submittedName>
</protein>
<evidence type="ECO:0000313" key="1">
    <source>
        <dbReference type="EMBL" id="PEH37522.1"/>
    </source>
</evidence>
<sequence length="135" mass="14008">MRTKPVLTSDDVKRMAAAAEAHAAANQWAVTIAIYDDGAHLLYLNRMDGAAPSTVEMALAKGRVAALGRRDSKLYEEVIKQGRTAFLSAPLTGLIEGGVVIQLDGESLGSIGVSGVKSEQDSEVARAGIAALTAA</sequence>
<dbReference type="SUPFAM" id="SSF143744">
    <property type="entry name" value="GlcG-like"/>
    <property type="match status" value="1"/>
</dbReference>
<dbReference type="RefSeq" id="WP_013698820.1">
    <property type="nucleotide sequence ID" value="NZ_CADEPO010000035.1"/>
</dbReference>
<gene>
    <name evidence="1" type="ORF">CRM94_23650</name>
</gene>
<dbReference type="InterPro" id="IPR052517">
    <property type="entry name" value="GlcG_carb_metab_protein"/>
</dbReference>